<dbReference type="AlphaFoldDB" id="A0A2W7IJN4"/>
<evidence type="ECO:0000313" key="1">
    <source>
        <dbReference type="EMBL" id="PZW39567.1"/>
    </source>
</evidence>
<organism evidence="1 2">
    <name type="scientific">Mesonia algae</name>
    <dbReference type="NCBI Taxonomy" id="213248"/>
    <lineage>
        <taxon>Bacteria</taxon>
        <taxon>Pseudomonadati</taxon>
        <taxon>Bacteroidota</taxon>
        <taxon>Flavobacteriia</taxon>
        <taxon>Flavobacteriales</taxon>
        <taxon>Flavobacteriaceae</taxon>
        <taxon>Mesonia</taxon>
    </lineage>
</organism>
<dbReference type="EMBL" id="QKYV01000005">
    <property type="protein sequence ID" value="PZW39567.1"/>
    <property type="molecule type" value="Genomic_DNA"/>
</dbReference>
<dbReference type="SUPFAM" id="SSF49464">
    <property type="entry name" value="Carboxypeptidase regulatory domain-like"/>
    <property type="match status" value="1"/>
</dbReference>
<dbReference type="RefSeq" id="WP_111541225.1">
    <property type="nucleotide sequence ID" value="NZ_QKYV01000005.1"/>
</dbReference>
<reference evidence="1 2" key="1">
    <citation type="submission" date="2018-06" db="EMBL/GenBank/DDBJ databases">
        <title>Genomic Encyclopedia of Archaeal and Bacterial Type Strains, Phase II (KMG-II): from individual species to whole genera.</title>
        <authorList>
            <person name="Goeker M."/>
        </authorList>
    </citation>
    <scope>NUCLEOTIDE SEQUENCE [LARGE SCALE GENOMIC DNA]</scope>
    <source>
        <strain evidence="1 2">DSM 15361</strain>
    </source>
</reference>
<proteinExistence type="predicted"/>
<dbReference type="Proteomes" id="UP000249542">
    <property type="component" value="Unassembled WGS sequence"/>
</dbReference>
<evidence type="ECO:0008006" key="3">
    <source>
        <dbReference type="Google" id="ProtNLM"/>
    </source>
</evidence>
<accession>A0A2W7IJN4</accession>
<evidence type="ECO:0000313" key="2">
    <source>
        <dbReference type="Proteomes" id="UP000249542"/>
    </source>
</evidence>
<gene>
    <name evidence="1" type="ORF">LX95_01925</name>
</gene>
<keyword evidence="2" id="KW-1185">Reference proteome</keyword>
<dbReference type="InterPro" id="IPR008969">
    <property type="entry name" value="CarboxyPept-like_regulatory"/>
</dbReference>
<protein>
    <recommendedName>
        <fullName evidence="3">Carboxypeptidase-like protein</fullName>
    </recommendedName>
</protein>
<name>A0A2W7IJN4_9FLAO</name>
<comment type="caution">
    <text evidence="1">The sequence shown here is derived from an EMBL/GenBank/DDBJ whole genome shotgun (WGS) entry which is preliminary data.</text>
</comment>
<sequence>MSRIELFTITLIFLLISSFTWAQEENFSGKIIADSIAYREINVVNLNSKQGTVNQKNGYFEISAKAGDTIFFSSLQYEPHQITVVAEDSTKVKKIYLLPLINELEEVKVSNINLTGLLSKDVEAIETQPYLDASNFGLPVVKNRSTLAQRRVYTATTSGGGIIPLDPIINYFSGRLAMVYRQRDYEIEKSLMEKAYYIFPLDFYTQELQVPENLVEDFLYYCATFKPFPDLIVKEMQTLDLVQFLKQKSVDYIKFKEINNESP</sequence>